<proteinExistence type="predicted"/>
<protein>
    <submittedName>
        <fullName evidence="1">Uncharacterized protein</fullName>
    </submittedName>
</protein>
<reference evidence="1" key="1">
    <citation type="submission" date="2014-09" db="EMBL/GenBank/DDBJ databases">
        <authorList>
            <person name="Magalhaes I.L.F."/>
            <person name="Oliveira U."/>
            <person name="Santos F.R."/>
            <person name="Vidigal T.H.D.A."/>
            <person name="Brescovit A.D."/>
            <person name="Santos A.J."/>
        </authorList>
    </citation>
    <scope>NUCLEOTIDE SEQUENCE</scope>
    <source>
        <tissue evidence="1">Shoot tissue taken approximately 20 cm above the soil surface</tissue>
    </source>
</reference>
<accession>A0A0A9EIQ5</accession>
<dbReference type="EMBL" id="GBRH01201958">
    <property type="protein sequence ID" value="JAD95937.1"/>
    <property type="molecule type" value="Transcribed_RNA"/>
</dbReference>
<reference evidence="1" key="2">
    <citation type="journal article" date="2015" name="Data Brief">
        <title>Shoot transcriptome of the giant reed, Arundo donax.</title>
        <authorList>
            <person name="Barrero R.A."/>
            <person name="Guerrero F.D."/>
            <person name="Moolhuijzen P."/>
            <person name="Goolsby J.A."/>
            <person name="Tidwell J."/>
            <person name="Bellgard S.E."/>
            <person name="Bellgard M.I."/>
        </authorList>
    </citation>
    <scope>NUCLEOTIDE SEQUENCE</scope>
    <source>
        <tissue evidence="1">Shoot tissue taken approximately 20 cm above the soil surface</tissue>
    </source>
</reference>
<dbReference type="AlphaFoldDB" id="A0A0A9EIQ5"/>
<evidence type="ECO:0000313" key="1">
    <source>
        <dbReference type="EMBL" id="JAD95937.1"/>
    </source>
</evidence>
<name>A0A0A9EIQ5_ARUDO</name>
<organism evidence="1">
    <name type="scientific">Arundo donax</name>
    <name type="common">Giant reed</name>
    <name type="synonym">Donax arundinaceus</name>
    <dbReference type="NCBI Taxonomy" id="35708"/>
    <lineage>
        <taxon>Eukaryota</taxon>
        <taxon>Viridiplantae</taxon>
        <taxon>Streptophyta</taxon>
        <taxon>Embryophyta</taxon>
        <taxon>Tracheophyta</taxon>
        <taxon>Spermatophyta</taxon>
        <taxon>Magnoliopsida</taxon>
        <taxon>Liliopsida</taxon>
        <taxon>Poales</taxon>
        <taxon>Poaceae</taxon>
        <taxon>PACMAD clade</taxon>
        <taxon>Arundinoideae</taxon>
        <taxon>Arundineae</taxon>
        <taxon>Arundo</taxon>
    </lineage>
</organism>
<sequence length="65" mass="7340">MNEDKNLTENPMICIHNASLSEKTNSWPYFSSGVIVHIACEKSINQATSRTTAKKRRTAYVRPSL</sequence>